<evidence type="ECO:0000313" key="3">
    <source>
        <dbReference type="Proteomes" id="UP000178919"/>
    </source>
</evidence>
<protein>
    <recommendedName>
        <fullName evidence="1">Integrase catalytic domain-containing protein</fullName>
    </recommendedName>
</protein>
<dbReference type="NCBIfam" id="NF033516">
    <property type="entry name" value="transpos_IS3"/>
    <property type="match status" value="1"/>
</dbReference>
<name>A0A1F6F043_9BACT</name>
<dbReference type="InterPro" id="IPR001584">
    <property type="entry name" value="Integrase_cat-core"/>
</dbReference>
<feature type="non-terminal residue" evidence="2">
    <location>
        <position position="236"/>
    </location>
</feature>
<dbReference type="GO" id="GO:0015074">
    <property type="term" value="P:DNA integration"/>
    <property type="evidence" value="ECO:0007669"/>
    <property type="project" value="InterPro"/>
</dbReference>
<dbReference type="GO" id="GO:0003676">
    <property type="term" value="F:nucleic acid binding"/>
    <property type="evidence" value="ECO:0007669"/>
    <property type="project" value="InterPro"/>
</dbReference>
<proteinExistence type="predicted"/>
<dbReference type="Proteomes" id="UP000178919">
    <property type="component" value="Unassembled WGS sequence"/>
</dbReference>
<sequence length="236" mass="27319">MRDGQTTKVLRARELGLSLRTLYYHPKKPDKDWQLKCQIEEVLRIHPSYGSRRLAIHLTMNRKKVKRVMNIFGIKAYRRRGQKWRKTTTIKVIYPNLLMTTCPLYENHIWAADFTYIPFQGRFVYVATVIDLYTRKVVGIAVYTNHAVQLVLAAFMNALHDHARPLIFHSDNGSEYNAAVFIEALEAVGVLISRSAPGCPWENGYQESFYSQFKIDFGDPARFKTLGELVLAIYQT</sequence>
<comment type="caution">
    <text evidence="2">The sequence shown here is derived from an EMBL/GenBank/DDBJ whole genome shotgun (WGS) entry which is preliminary data.</text>
</comment>
<dbReference type="EMBL" id="MFMJ01000026">
    <property type="protein sequence ID" value="OGG79206.1"/>
    <property type="molecule type" value="Genomic_DNA"/>
</dbReference>
<dbReference type="PANTHER" id="PTHR46889">
    <property type="entry name" value="TRANSPOSASE INSF FOR INSERTION SEQUENCE IS3B-RELATED"/>
    <property type="match status" value="1"/>
</dbReference>
<accession>A0A1F6F043</accession>
<dbReference type="PANTHER" id="PTHR46889:SF4">
    <property type="entry name" value="TRANSPOSASE INSO FOR INSERTION SEQUENCE ELEMENT IS911B-RELATED"/>
    <property type="match status" value="1"/>
</dbReference>
<dbReference type="AlphaFoldDB" id="A0A1F6F043"/>
<dbReference type="PROSITE" id="PS50994">
    <property type="entry name" value="INTEGRASE"/>
    <property type="match status" value="1"/>
</dbReference>
<evidence type="ECO:0000259" key="1">
    <source>
        <dbReference type="PROSITE" id="PS50994"/>
    </source>
</evidence>
<reference evidence="2 3" key="1">
    <citation type="journal article" date="2016" name="Nat. Commun.">
        <title>Thousands of microbial genomes shed light on interconnected biogeochemical processes in an aquifer system.</title>
        <authorList>
            <person name="Anantharaman K."/>
            <person name="Brown C.T."/>
            <person name="Hug L.A."/>
            <person name="Sharon I."/>
            <person name="Castelle C.J."/>
            <person name="Probst A.J."/>
            <person name="Thomas B.C."/>
            <person name="Singh A."/>
            <person name="Wilkins M.J."/>
            <person name="Karaoz U."/>
            <person name="Brodie E.L."/>
            <person name="Williams K.H."/>
            <person name="Hubbard S.S."/>
            <person name="Banfield J.F."/>
        </authorList>
    </citation>
    <scope>NUCLEOTIDE SEQUENCE [LARGE SCALE GENOMIC DNA]</scope>
</reference>
<dbReference type="InterPro" id="IPR036397">
    <property type="entry name" value="RNaseH_sf"/>
</dbReference>
<dbReference type="InterPro" id="IPR048020">
    <property type="entry name" value="Transpos_IS3"/>
</dbReference>
<gene>
    <name evidence="2" type="ORF">A3J11_01530</name>
</gene>
<dbReference type="Gene3D" id="3.30.420.10">
    <property type="entry name" value="Ribonuclease H-like superfamily/Ribonuclease H"/>
    <property type="match status" value="1"/>
</dbReference>
<feature type="domain" description="Integrase catalytic" evidence="1">
    <location>
        <begin position="99"/>
        <end position="236"/>
    </location>
</feature>
<evidence type="ECO:0000313" key="2">
    <source>
        <dbReference type="EMBL" id="OGG79206.1"/>
    </source>
</evidence>
<dbReference type="SUPFAM" id="SSF53098">
    <property type="entry name" value="Ribonuclease H-like"/>
    <property type="match status" value="1"/>
</dbReference>
<dbReference type="InterPro" id="IPR012337">
    <property type="entry name" value="RNaseH-like_sf"/>
</dbReference>
<dbReference type="InterPro" id="IPR050900">
    <property type="entry name" value="Transposase_IS3/IS150/IS904"/>
</dbReference>
<organism evidence="2 3">
    <name type="scientific">Candidatus Kaiserbacteria bacterium RIFCSPLOWO2_02_FULL_55_12</name>
    <dbReference type="NCBI Taxonomy" id="1798522"/>
    <lineage>
        <taxon>Bacteria</taxon>
        <taxon>Candidatus Kaiseribacteriota</taxon>
    </lineage>
</organism>
<dbReference type="Pfam" id="PF00665">
    <property type="entry name" value="rve"/>
    <property type="match status" value="1"/>
</dbReference>